<feature type="region of interest" description="Interaction with substrate tRNA" evidence="10">
    <location>
        <begin position="38"/>
        <end position="41"/>
    </location>
</feature>
<feature type="site" description="Interaction with substrate tRNA" evidence="10">
    <location>
        <position position="126"/>
    </location>
</feature>
<reference evidence="14 15" key="1">
    <citation type="submission" date="2019-02" db="EMBL/GenBank/DDBJ databases">
        <title>Deep-cultivation of Planctomycetes and their phenomic and genomic characterization uncovers novel biology.</title>
        <authorList>
            <person name="Wiegand S."/>
            <person name="Jogler M."/>
            <person name="Boedeker C."/>
            <person name="Pinto D."/>
            <person name="Vollmers J."/>
            <person name="Rivas-Marin E."/>
            <person name="Kohn T."/>
            <person name="Peeters S.H."/>
            <person name="Heuer A."/>
            <person name="Rast P."/>
            <person name="Oberbeckmann S."/>
            <person name="Bunk B."/>
            <person name="Jeske O."/>
            <person name="Meyerdierks A."/>
            <person name="Storesund J.E."/>
            <person name="Kallscheuer N."/>
            <person name="Luecker S."/>
            <person name="Lage O.M."/>
            <person name="Pohl T."/>
            <person name="Merkel B.J."/>
            <person name="Hornburger P."/>
            <person name="Mueller R.-W."/>
            <person name="Bruemmer F."/>
            <person name="Labrenz M."/>
            <person name="Spormann A.M."/>
            <person name="Op den Camp H."/>
            <person name="Overmann J."/>
            <person name="Amann R."/>
            <person name="Jetten M.S.M."/>
            <person name="Mascher T."/>
            <person name="Medema M.H."/>
            <person name="Devos D.P."/>
            <person name="Kaster A.-K."/>
            <person name="Ovreas L."/>
            <person name="Rohde M."/>
            <person name="Galperin M.Y."/>
            <person name="Jogler C."/>
        </authorList>
    </citation>
    <scope>NUCLEOTIDE SEQUENCE [LARGE SCALE GENOMIC DNA]</scope>
    <source>
        <strain evidence="14 15">Pan216</strain>
    </source>
</reference>
<feature type="site" description="Interaction with substrate tRNA" evidence="10">
    <location>
        <position position="104"/>
    </location>
</feature>
<comment type="caution">
    <text evidence="10">Lacks conserved residue(s) required for the propagation of feature annotation.</text>
</comment>
<evidence type="ECO:0000256" key="3">
    <source>
        <dbReference type="ARBA" id="ARBA00005842"/>
    </source>
</evidence>
<dbReference type="Gene3D" id="3.40.50.300">
    <property type="entry name" value="P-loop containing nucleotide triphosphate hydrolases"/>
    <property type="match status" value="1"/>
</dbReference>
<evidence type="ECO:0000256" key="6">
    <source>
        <dbReference type="ARBA" id="ARBA00022741"/>
    </source>
</evidence>
<dbReference type="PANTHER" id="PTHR11088:SF60">
    <property type="entry name" value="TRNA DIMETHYLALLYLTRANSFERASE"/>
    <property type="match status" value="1"/>
</dbReference>
<comment type="catalytic activity">
    <reaction evidence="9 10 11">
        <text>adenosine(37) in tRNA + dimethylallyl diphosphate = N(6)-dimethylallyladenosine(37) in tRNA + diphosphate</text>
        <dbReference type="Rhea" id="RHEA:26482"/>
        <dbReference type="Rhea" id="RHEA-COMP:10162"/>
        <dbReference type="Rhea" id="RHEA-COMP:10375"/>
        <dbReference type="ChEBI" id="CHEBI:33019"/>
        <dbReference type="ChEBI" id="CHEBI:57623"/>
        <dbReference type="ChEBI" id="CHEBI:74411"/>
        <dbReference type="ChEBI" id="CHEBI:74415"/>
        <dbReference type="EC" id="2.5.1.75"/>
    </reaction>
</comment>
<dbReference type="Pfam" id="PF01715">
    <property type="entry name" value="IPPT"/>
    <property type="match status" value="1"/>
</dbReference>
<evidence type="ECO:0000256" key="9">
    <source>
        <dbReference type="ARBA" id="ARBA00049563"/>
    </source>
</evidence>
<evidence type="ECO:0000256" key="10">
    <source>
        <dbReference type="HAMAP-Rule" id="MF_00185"/>
    </source>
</evidence>
<accession>A0A518BCV8</accession>
<dbReference type="InterPro" id="IPR018022">
    <property type="entry name" value="IPT"/>
</dbReference>
<evidence type="ECO:0000313" key="14">
    <source>
        <dbReference type="EMBL" id="QDU64822.1"/>
    </source>
</evidence>
<dbReference type="HAMAP" id="MF_00185">
    <property type="entry name" value="IPP_trans"/>
    <property type="match status" value="1"/>
</dbReference>
<organism evidence="14 15">
    <name type="scientific">Kolteria novifilia</name>
    <dbReference type="NCBI Taxonomy" id="2527975"/>
    <lineage>
        <taxon>Bacteria</taxon>
        <taxon>Pseudomonadati</taxon>
        <taxon>Planctomycetota</taxon>
        <taxon>Planctomycetia</taxon>
        <taxon>Kolteriales</taxon>
        <taxon>Kolteriaceae</taxon>
        <taxon>Kolteria</taxon>
    </lineage>
</organism>
<dbReference type="NCBIfam" id="TIGR00174">
    <property type="entry name" value="miaA"/>
    <property type="match status" value="1"/>
</dbReference>
<evidence type="ECO:0000313" key="15">
    <source>
        <dbReference type="Proteomes" id="UP000317093"/>
    </source>
</evidence>
<evidence type="ECO:0000256" key="4">
    <source>
        <dbReference type="ARBA" id="ARBA00022679"/>
    </source>
</evidence>
<keyword evidence="8 10" id="KW-0460">Magnesium</keyword>
<dbReference type="EC" id="2.5.1.75" evidence="10"/>
<evidence type="ECO:0000256" key="1">
    <source>
        <dbReference type="ARBA" id="ARBA00001946"/>
    </source>
</evidence>
<sequence>MNEAFRDCWFLTGPTASGKSAIGLLLAERAGAEIIGLDSMTIYRGMDIGTAKPSPRELARVPHHLIDVLEPDAPASIDWFLREAEKACAAIRERGNRPLFVGGTPLYLKACLRGLFEGPPADPNRREELEREAERVGVPKLHERLAKVDPVAARKIQPGDLRRIVRAIEVFEATGKPISIWQRQFDKPADPAPPVACLRWPRPRMRERINRRVDQMLEAGWVDEVARLRAESGLGKQASQAAGYQLLGEHLGGRLSLEEVVPMIKARTRQLAKRQETWFRHLEEIRFFDLDDDSSVEQVADRIHDYFESFDALNSFGSTT</sequence>
<dbReference type="KEGG" id="knv:Pan216_57150"/>
<keyword evidence="5 10" id="KW-0819">tRNA processing</keyword>
<evidence type="ECO:0000256" key="7">
    <source>
        <dbReference type="ARBA" id="ARBA00022840"/>
    </source>
</evidence>
<evidence type="ECO:0000256" key="2">
    <source>
        <dbReference type="ARBA" id="ARBA00003213"/>
    </source>
</evidence>
<dbReference type="GO" id="GO:0052381">
    <property type="term" value="F:tRNA dimethylallyltransferase activity"/>
    <property type="evidence" value="ECO:0007669"/>
    <property type="project" value="UniProtKB-UniRule"/>
</dbReference>
<feature type="binding site" evidence="10">
    <location>
        <begin position="13"/>
        <end position="20"/>
    </location>
    <ligand>
        <name>ATP</name>
        <dbReference type="ChEBI" id="CHEBI:30616"/>
    </ligand>
</feature>
<evidence type="ECO:0000256" key="12">
    <source>
        <dbReference type="RuleBase" id="RU003784"/>
    </source>
</evidence>
<dbReference type="EMBL" id="CP036279">
    <property type="protein sequence ID" value="QDU64822.1"/>
    <property type="molecule type" value="Genomic_DNA"/>
</dbReference>
<dbReference type="PANTHER" id="PTHR11088">
    <property type="entry name" value="TRNA DIMETHYLALLYLTRANSFERASE"/>
    <property type="match status" value="1"/>
</dbReference>
<keyword evidence="7 10" id="KW-0067">ATP-binding</keyword>
<dbReference type="GO" id="GO:0005524">
    <property type="term" value="F:ATP binding"/>
    <property type="evidence" value="ECO:0007669"/>
    <property type="project" value="UniProtKB-UniRule"/>
</dbReference>
<keyword evidence="4 10" id="KW-0808">Transferase</keyword>
<name>A0A518BCV8_9BACT</name>
<evidence type="ECO:0000256" key="8">
    <source>
        <dbReference type="ARBA" id="ARBA00022842"/>
    </source>
</evidence>
<dbReference type="GO" id="GO:0006400">
    <property type="term" value="P:tRNA modification"/>
    <property type="evidence" value="ECO:0007669"/>
    <property type="project" value="TreeGrafter"/>
</dbReference>
<evidence type="ECO:0000256" key="11">
    <source>
        <dbReference type="RuleBase" id="RU003783"/>
    </source>
</evidence>
<comment type="function">
    <text evidence="2 10 12">Catalyzes the transfer of a dimethylallyl group onto the adenine at position 37 in tRNAs that read codons beginning with uridine, leading to the formation of N6-(dimethylallyl)adenosine (i(6)A).</text>
</comment>
<keyword evidence="15" id="KW-1185">Reference proteome</keyword>
<protein>
    <recommendedName>
        <fullName evidence="10">tRNA dimethylallyltransferase</fullName>
        <ecNumber evidence="10">2.5.1.75</ecNumber>
    </recommendedName>
    <alternativeName>
        <fullName evidence="10">Dimethylallyl diphosphate:tRNA dimethylallyltransferase</fullName>
        <shortName evidence="10">DMAPP:tRNA dimethylallyltransferase</shortName>
        <shortName evidence="10">DMATase</shortName>
    </alternativeName>
    <alternativeName>
        <fullName evidence="10">Isopentenyl-diphosphate:tRNA isopentenyltransferase</fullName>
        <shortName evidence="10">IPP transferase</shortName>
        <shortName evidence="10">IPPT</shortName>
        <shortName evidence="10">IPTase</shortName>
    </alternativeName>
</protein>
<dbReference type="AlphaFoldDB" id="A0A518BCV8"/>
<evidence type="ECO:0000256" key="5">
    <source>
        <dbReference type="ARBA" id="ARBA00022694"/>
    </source>
</evidence>
<dbReference type="SUPFAM" id="SSF52540">
    <property type="entry name" value="P-loop containing nucleoside triphosphate hydrolases"/>
    <property type="match status" value="2"/>
</dbReference>
<comment type="similarity">
    <text evidence="3 10 13">Belongs to the IPP transferase family.</text>
</comment>
<proteinExistence type="inferred from homology"/>
<dbReference type="OrthoDB" id="9776390at2"/>
<dbReference type="RefSeq" id="WP_145263287.1">
    <property type="nucleotide sequence ID" value="NZ_CP036279.1"/>
</dbReference>
<comment type="subunit">
    <text evidence="10">Monomer.</text>
</comment>
<dbReference type="InterPro" id="IPR027417">
    <property type="entry name" value="P-loop_NTPase"/>
</dbReference>
<dbReference type="Gene3D" id="1.10.20.140">
    <property type="match status" value="1"/>
</dbReference>
<comment type="cofactor">
    <cofactor evidence="1 10">
        <name>Mg(2+)</name>
        <dbReference type="ChEBI" id="CHEBI:18420"/>
    </cofactor>
</comment>
<dbReference type="FunFam" id="1.10.20.140:FF:000001">
    <property type="entry name" value="tRNA dimethylallyltransferase"/>
    <property type="match status" value="1"/>
</dbReference>
<evidence type="ECO:0000256" key="13">
    <source>
        <dbReference type="RuleBase" id="RU003785"/>
    </source>
</evidence>
<dbReference type="InterPro" id="IPR039657">
    <property type="entry name" value="Dimethylallyltransferase"/>
</dbReference>
<gene>
    <name evidence="10 14" type="primary">miaA</name>
    <name evidence="14" type="ORF">Pan216_57150</name>
</gene>
<dbReference type="Proteomes" id="UP000317093">
    <property type="component" value="Chromosome"/>
</dbReference>
<keyword evidence="6 10" id="KW-0547">Nucleotide-binding</keyword>
<feature type="binding site" evidence="10">
    <location>
        <begin position="15"/>
        <end position="20"/>
    </location>
    <ligand>
        <name>substrate</name>
    </ligand>
</feature>